<comment type="function">
    <text evidence="12">Catalyzes the oxidation of L-aspartate to iminoaspartate, the first step in the de novo biosynthesis of NAD(+).</text>
</comment>
<dbReference type="SUPFAM" id="SSF54675">
    <property type="entry name" value="Nicotinate/Quinolinate PRTase N-terminal domain-like"/>
    <property type="match status" value="1"/>
</dbReference>
<comment type="pathway">
    <text evidence="3">Cofactor biosynthesis; NAD(+) biosynthesis; nicotinate D-ribonucleotide from quinolinate: step 1/1.</text>
</comment>
<dbReference type="EMBL" id="JADBGI010000003">
    <property type="protein sequence ID" value="MBE2997838.1"/>
    <property type="molecule type" value="Genomic_DNA"/>
</dbReference>
<comment type="catalytic activity">
    <reaction evidence="14">
        <text>L-aspartate + O2 = iminosuccinate + H2O2</text>
        <dbReference type="Rhea" id="RHEA:25876"/>
        <dbReference type="ChEBI" id="CHEBI:15379"/>
        <dbReference type="ChEBI" id="CHEBI:16240"/>
        <dbReference type="ChEBI" id="CHEBI:29991"/>
        <dbReference type="ChEBI" id="CHEBI:77875"/>
        <dbReference type="EC" id="1.4.3.16"/>
    </reaction>
    <physiologicalReaction direction="left-to-right" evidence="14">
        <dbReference type="Rhea" id="RHEA:25877"/>
    </physiologicalReaction>
</comment>
<dbReference type="Gene3D" id="3.90.1170.20">
    <property type="entry name" value="Quinolinate phosphoribosyl transferase, N-terminal domain"/>
    <property type="match status" value="1"/>
</dbReference>
<reference evidence="22 23" key="1">
    <citation type="submission" date="2020-09" db="EMBL/GenBank/DDBJ databases">
        <title>Diversity and distribution of actinomycetes associated with coral in the coast of Hainan.</title>
        <authorList>
            <person name="Li F."/>
        </authorList>
    </citation>
    <scope>NUCLEOTIDE SEQUENCE [LARGE SCALE GENOMIC DNA]</scope>
    <source>
        <strain evidence="22 23">HNM0947</strain>
    </source>
</reference>
<evidence type="ECO:0000256" key="8">
    <source>
        <dbReference type="ARBA" id="ARBA00022642"/>
    </source>
</evidence>
<dbReference type="Pfam" id="PF02910">
    <property type="entry name" value="Succ_DH_flav_C"/>
    <property type="match status" value="1"/>
</dbReference>
<proteinExistence type="inferred from homology"/>
<dbReference type="NCBIfam" id="NF005867">
    <property type="entry name" value="PRK07804.1"/>
    <property type="match status" value="1"/>
</dbReference>
<dbReference type="SUPFAM" id="SSF56425">
    <property type="entry name" value="Succinate dehydrogenase/fumarate reductase flavoprotein, catalytic domain"/>
    <property type="match status" value="1"/>
</dbReference>
<protein>
    <recommendedName>
        <fullName evidence="6 15">L-aspartate oxidase</fullName>
        <ecNumber evidence="15 16">1.4.3.16</ecNumber>
    </recommendedName>
</protein>
<evidence type="ECO:0000259" key="20">
    <source>
        <dbReference type="Pfam" id="PF02749"/>
    </source>
</evidence>
<evidence type="ECO:0000256" key="6">
    <source>
        <dbReference type="ARBA" id="ARBA00021901"/>
    </source>
</evidence>
<organism evidence="22 23">
    <name type="scientific">Nocardiopsis coralli</name>
    <dbReference type="NCBI Taxonomy" id="2772213"/>
    <lineage>
        <taxon>Bacteria</taxon>
        <taxon>Bacillati</taxon>
        <taxon>Actinomycetota</taxon>
        <taxon>Actinomycetes</taxon>
        <taxon>Streptosporangiales</taxon>
        <taxon>Nocardiopsidaceae</taxon>
        <taxon>Nocardiopsis</taxon>
    </lineage>
</organism>
<gene>
    <name evidence="22" type="ORF">IDM40_03805</name>
</gene>
<dbReference type="NCBIfam" id="TIGR00078">
    <property type="entry name" value="nadC"/>
    <property type="match status" value="1"/>
</dbReference>
<feature type="domain" description="FAD-dependent oxidoreductase 2 FAD-binding" evidence="18">
    <location>
        <begin position="24"/>
        <end position="407"/>
    </location>
</feature>
<dbReference type="RefSeq" id="WP_193120494.1">
    <property type="nucleotide sequence ID" value="NZ_JADBGI010000003.1"/>
</dbReference>
<evidence type="ECO:0000256" key="10">
    <source>
        <dbReference type="ARBA" id="ARBA00022827"/>
    </source>
</evidence>
<feature type="compositionally biased region" description="Basic and acidic residues" evidence="17">
    <location>
        <begin position="513"/>
        <end position="529"/>
    </location>
</feature>
<comment type="catalytic activity">
    <reaction evidence="13">
        <text>nicotinate beta-D-ribonucleotide + CO2 + diphosphate = quinolinate + 5-phospho-alpha-D-ribose 1-diphosphate + 2 H(+)</text>
        <dbReference type="Rhea" id="RHEA:12733"/>
        <dbReference type="ChEBI" id="CHEBI:15378"/>
        <dbReference type="ChEBI" id="CHEBI:16526"/>
        <dbReference type="ChEBI" id="CHEBI:29959"/>
        <dbReference type="ChEBI" id="CHEBI:33019"/>
        <dbReference type="ChEBI" id="CHEBI:57502"/>
        <dbReference type="ChEBI" id="CHEBI:58017"/>
        <dbReference type="EC" id="2.4.2.19"/>
    </reaction>
</comment>
<comment type="subcellular location">
    <subcellularLocation>
        <location evidence="16">Cytoplasm</location>
    </subcellularLocation>
</comment>
<dbReference type="Gene3D" id="3.90.700.10">
    <property type="entry name" value="Succinate dehydrogenase/fumarate reductase flavoprotein, catalytic domain"/>
    <property type="match status" value="1"/>
</dbReference>
<dbReference type="SUPFAM" id="SSF51690">
    <property type="entry name" value="Nicotinate/Quinolinate PRTase C-terminal domain-like"/>
    <property type="match status" value="1"/>
</dbReference>
<dbReference type="InterPro" id="IPR002638">
    <property type="entry name" value="Quinolinate_PRibosylTrfase_C"/>
</dbReference>
<comment type="function">
    <text evidence="2">Involved in the catabolism of quinolinic acid (QA).</text>
</comment>
<dbReference type="InterPro" id="IPR027477">
    <property type="entry name" value="Succ_DH/fumarate_Rdtase_cat_sf"/>
</dbReference>
<evidence type="ECO:0000256" key="9">
    <source>
        <dbReference type="ARBA" id="ARBA00022679"/>
    </source>
</evidence>
<evidence type="ECO:0000256" key="5">
    <source>
        <dbReference type="ARBA" id="ARBA00008562"/>
    </source>
</evidence>
<evidence type="ECO:0000313" key="22">
    <source>
        <dbReference type="EMBL" id="MBE2997838.1"/>
    </source>
</evidence>
<dbReference type="Pfam" id="PF00890">
    <property type="entry name" value="FAD_binding_2"/>
    <property type="match status" value="1"/>
</dbReference>
<evidence type="ECO:0000256" key="2">
    <source>
        <dbReference type="ARBA" id="ARBA00003237"/>
    </source>
</evidence>
<keyword evidence="23" id="KW-1185">Reference proteome</keyword>
<comment type="cofactor">
    <cofactor evidence="1 16">
        <name>FAD</name>
        <dbReference type="ChEBI" id="CHEBI:57692"/>
    </cofactor>
</comment>
<dbReference type="InterPro" id="IPR013785">
    <property type="entry name" value="Aldolase_TIM"/>
</dbReference>
<dbReference type="InterPro" id="IPR036068">
    <property type="entry name" value="Nicotinate_pribotase-like_C"/>
</dbReference>
<evidence type="ECO:0000256" key="14">
    <source>
        <dbReference type="ARBA" id="ARBA00048305"/>
    </source>
</evidence>
<evidence type="ECO:0000259" key="19">
    <source>
        <dbReference type="Pfam" id="PF01729"/>
    </source>
</evidence>
<evidence type="ECO:0000256" key="12">
    <source>
        <dbReference type="ARBA" id="ARBA00029426"/>
    </source>
</evidence>
<evidence type="ECO:0000259" key="18">
    <source>
        <dbReference type="Pfam" id="PF00890"/>
    </source>
</evidence>
<feature type="domain" description="Quinolinate phosphoribosyl transferase N-terminal" evidence="20">
    <location>
        <begin position="616"/>
        <end position="702"/>
    </location>
</feature>
<dbReference type="PRINTS" id="PR00368">
    <property type="entry name" value="FADPNR"/>
</dbReference>
<dbReference type="Pfam" id="PF01729">
    <property type="entry name" value="QRPTase_C"/>
    <property type="match status" value="1"/>
</dbReference>
<dbReference type="Proteomes" id="UP000806528">
    <property type="component" value="Unassembled WGS sequence"/>
</dbReference>
<comment type="caution">
    <text evidence="22">The sequence shown here is derived from an EMBL/GenBank/DDBJ whole genome shotgun (WGS) entry which is preliminary data.</text>
</comment>
<dbReference type="InterPro" id="IPR005288">
    <property type="entry name" value="NadB"/>
</dbReference>
<evidence type="ECO:0000256" key="3">
    <source>
        <dbReference type="ARBA" id="ARBA00004893"/>
    </source>
</evidence>
<evidence type="ECO:0000256" key="16">
    <source>
        <dbReference type="RuleBase" id="RU362049"/>
    </source>
</evidence>
<dbReference type="InterPro" id="IPR003953">
    <property type="entry name" value="FAD-dep_OxRdtase_2_FAD-bd"/>
</dbReference>
<dbReference type="InterPro" id="IPR037128">
    <property type="entry name" value="Quinolinate_PRibosylTase_N_sf"/>
</dbReference>
<dbReference type="PANTHER" id="PTHR42716">
    <property type="entry name" value="L-ASPARTATE OXIDASE"/>
    <property type="match status" value="1"/>
</dbReference>
<dbReference type="Gene3D" id="3.20.20.70">
    <property type="entry name" value="Aldolase class I"/>
    <property type="match status" value="1"/>
</dbReference>
<keyword evidence="7 16" id="KW-0285">Flavoprotein</keyword>
<dbReference type="SUPFAM" id="SSF51905">
    <property type="entry name" value="FAD/NAD(P)-binding domain"/>
    <property type="match status" value="1"/>
</dbReference>
<evidence type="ECO:0000256" key="4">
    <source>
        <dbReference type="ARBA" id="ARBA00004950"/>
    </source>
</evidence>
<feature type="region of interest" description="Disordered" evidence="17">
    <location>
        <begin position="510"/>
        <end position="532"/>
    </location>
</feature>
<keyword evidence="9" id="KW-0808">Transferase</keyword>
<evidence type="ECO:0000256" key="13">
    <source>
        <dbReference type="ARBA" id="ARBA00047445"/>
    </source>
</evidence>
<dbReference type="PANTHER" id="PTHR42716:SF2">
    <property type="entry name" value="L-ASPARTATE OXIDASE, CHLOROPLASTIC"/>
    <property type="match status" value="1"/>
</dbReference>
<evidence type="ECO:0000256" key="11">
    <source>
        <dbReference type="ARBA" id="ARBA00023002"/>
    </source>
</evidence>
<feature type="domain" description="Fumarate reductase/succinate dehydrogenase flavoprotein-like C-terminal" evidence="21">
    <location>
        <begin position="452"/>
        <end position="526"/>
    </location>
</feature>
<evidence type="ECO:0000256" key="17">
    <source>
        <dbReference type="SAM" id="MobiDB-lite"/>
    </source>
</evidence>
<evidence type="ECO:0000256" key="1">
    <source>
        <dbReference type="ARBA" id="ARBA00001974"/>
    </source>
</evidence>
<dbReference type="Gene3D" id="3.50.50.60">
    <property type="entry name" value="FAD/NAD(P)-binding domain"/>
    <property type="match status" value="1"/>
</dbReference>
<evidence type="ECO:0000256" key="15">
    <source>
        <dbReference type="NCBIfam" id="TIGR00551"/>
    </source>
</evidence>
<dbReference type="InterPro" id="IPR022412">
    <property type="entry name" value="Quinolinate_PRibosylTrfase_N"/>
</dbReference>
<accession>A0ABR9P1Z0</accession>
<dbReference type="EC" id="1.4.3.16" evidence="15 16"/>
<dbReference type="Pfam" id="PF02749">
    <property type="entry name" value="QRPTase_N"/>
    <property type="match status" value="1"/>
</dbReference>
<evidence type="ECO:0000259" key="21">
    <source>
        <dbReference type="Pfam" id="PF02910"/>
    </source>
</evidence>
<dbReference type="CDD" id="cd01572">
    <property type="entry name" value="QPRTase"/>
    <property type="match status" value="1"/>
</dbReference>
<dbReference type="GO" id="GO:0008734">
    <property type="term" value="F:L-aspartate oxidase activity"/>
    <property type="evidence" value="ECO:0007669"/>
    <property type="project" value="UniProtKB-EC"/>
</dbReference>
<evidence type="ECO:0000313" key="23">
    <source>
        <dbReference type="Proteomes" id="UP000806528"/>
    </source>
</evidence>
<dbReference type="NCBIfam" id="TIGR00551">
    <property type="entry name" value="nadB"/>
    <property type="match status" value="1"/>
</dbReference>
<keyword evidence="10 16" id="KW-0274">FAD</keyword>
<keyword evidence="11 16" id="KW-0560">Oxidoreductase</keyword>
<dbReference type="InterPro" id="IPR036188">
    <property type="entry name" value="FAD/NAD-bd_sf"/>
</dbReference>
<dbReference type="Gene3D" id="1.20.58.100">
    <property type="entry name" value="Fumarate reductase/succinate dehydrogenase flavoprotein-like, C-terminal domain"/>
    <property type="match status" value="1"/>
</dbReference>
<name>A0ABR9P1Z0_9ACTN</name>
<comment type="similarity">
    <text evidence="5 16">Belongs to the FAD-dependent oxidoreductase 2 family. NadB subfamily.</text>
</comment>
<dbReference type="InterPro" id="IPR015939">
    <property type="entry name" value="Fum_Rdtase/Succ_DH_flav-like_C"/>
</dbReference>
<dbReference type="InterPro" id="IPR037099">
    <property type="entry name" value="Fum_R/Succ_DH_flav-like_C_sf"/>
</dbReference>
<dbReference type="InterPro" id="IPR004393">
    <property type="entry name" value="NadC"/>
</dbReference>
<evidence type="ECO:0000256" key="7">
    <source>
        <dbReference type="ARBA" id="ARBA00022630"/>
    </source>
</evidence>
<feature type="domain" description="Quinolinate phosphoribosyl transferase C-terminal" evidence="19">
    <location>
        <begin position="704"/>
        <end position="868"/>
    </location>
</feature>
<dbReference type="SUPFAM" id="SSF46977">
    <property type="entry name" value="Succinate dehydrogenase/fumarate reductase flavoprotein C-terminal domain"/>
    <property type="match status" value="1"/>
</dbReference>
<keyword evidence="8 16" id="KW-0662">Pyridine nucleotide biosynthesis</keyword>
<comment type="pathway">
    <text evidence="4 16">Cofactor biosynthesis; NAD(+) biosynthesis; iminoaspartate from L-aspartate (oxidase route): step 1/1.</text>
</comment>
<sequence length="870" mass="90672">MSAPTPPRPTRLDAPAPGWSVGADTVVVGSGIAGLSTALAHTRHRPGGRVVLVTKELLSHGSTAYAQGGIAAAMDPGDRPVAHMVDTHLAGAGLCDPLAVHVLATEGPEALRRLIALGAEFDRSSTGDLALTREGGHRADRIAHAGGDATGAEIQRALVEAVRAEERIETIEHAVALDVLRDPATQAVGGVTLHVMGEGERDGVGAVHAPAVVLASGGLGQVFASTTNPPVSTGDGLALAARAGARLRDLEFVQFHPTVLWLGPDARGRQPLVSEALRGEGAHLVDAGGRGIMDGVHELADLAPRDVVARTIARVMAEQGTDHVYLETRHFGRRTWERRFPTILASCREHGIDPLEQPLPVAPAAHYASGGVEVDVDGRTSVPGLWAVGEVSRTGVHGANRLASNSLLEGLVQAERSAVRLAAERPSTAADPATLEPAATALPPVDPALVPRLRSLMSQHAGVLRTGEGLTALTRELGTLAAHGAPTPGTSSWEAANLLTVARLVASAALSRTESRGSHQRADHPDPRPGLRSTAVIVRQEGDTPVTALEDTVPPLPPALRAELDGISFPLAAPEGERDPDARAEFTLPWTAPHRSHVDTVRRALGEDLTAGPGIDVTTVATIPADQVRTAHVAARADGTISGLALAELVFWLVAEGAVEVERSAADGDRVRRGDVLMTVTARTRDLLTAERTALNFLTHMSGIATATRTWVDAVAGTGARVRDSRKTRPGLRALDKYAVRCGGGTNHRYCLSDAGLIKDNHVVAAGGVGAAVRAIRERFPELPLEVEVDRLDQVEEALEAGAEEILLDNFVPADLRKAVELVDGRALLESSGGLTLDTAAEVAATGVDLLAVGGLTHSSPALDLALDLA</sequence>